<dbReference type="STRING" id="1071381.G8BMI4"/>
<dbReference type="InterPro" id="IPR010492">
    <property type="entry name" value="GINS_Psf3"/>
</dbReference>
<sequence length="234" mass="26528">MGGYYDIDDILAESVEVPCRFNYDVPGLGYLEGAPGKQISKNSKVLLPIWLARILAIIGGSDDDDDGNENITNQMNTSMNESMISNSLVLPFIELLTPKFITNKIINAIKASPESLDLHAINSYFIEVWSKWINLFADKNLSLILQDLILKRSIEISNFASNIMTSVYSNNQFDHTAKNDFFAENAADDDAEYDVGNVNNNINNPFILTMDEYEKKVYRKTHNSYKDTKAWLYK</sequence>
<evidence type="ECO:0000313" key="11">
    <source>
        <dbReference type="Proteomes" id="UP000005666"/>
    </source>
</evidence>
<dbReference type="eggNOG" id="KOG1106">
    <property type="taxonomic scope" value="Eukaryota"/>
</dbReference>
<evidence type="ECO:0000313" key="10">
    <source>
        <dbReference type="EMBL" id="CCE61112.1"/>
    </source>
</evidence>
<keyword evidence="6 7" id="KW-0539">Nucleus</keyword>
<dbReference type="GeneID" id="11532642"/>
<evidence type="ECO:0000259" key="9">
    <source>
        <dbReference type="Pfam" id="PF22466"/>
    </source>
</evidence>
<evidence type="ECO:0000256" key="6">
    <source>
        <dbReference type="ARBA" id="ARBA00023242"/>
    </source>
</evidence>
<dbReference type="SUPFAM" id="SSF158573">
    <property type="entry name" value="GINS helical bundle-like"/>
    <property type="match status" value="1"/>
</dbReference>
<dbReference type="PANTHER" id="PTHR22768:SF0">
    <property type="entry name" value="DNA REPLICATION COMPLEX GINS PROTEIN PSF3"/>
    <property type="match status" value="1"/>
</dbReference>
<reference evidence="10 11" key="1">
    <citation type="journal article" date="2011" name="Proc. Natl. Acad. Sci. U.S.A.">
        <title>Evolutionary erosion of yeast sex chromosomes by mating-type switching accidents.</title>
        <authorList>
            <person name="Gordon J.L."/>
            <person name="Armisen D."/>
            <person name="Proux-Wera E."/>
            <person name="Oheigeartaigh S.S."/>
            <person name="Byrne K.P."/>
            <person name="Wolfe K.H."/>
        </authorList>
    </citation>
    <scope>NUCLEOTIDE SEQUENCE [LARGE SCALE GENOMIC DNA]</scope>
    <source>
        <strain evidence="11">ATCC 24235 / CBS 4417 / NBRC 1672 / NRRL Y-8282 / UCD 70-5</strain>
    </source>
</reference>
<dbReference type="OrthoDB" id="10251744at2759"/>
<dbReference type="PANTHER" id="PTHR22768">
    <property type="entry name" value="DNA REPLICATION COMPLEX GINS PROTEIN PSF3"/>
    <property type="match status" value="1"/>
</dbReference>
<dbReference type="InterPro" id="IPR038437">
    <property type="entry name" value="GINS_Psf3_sf"/>
</dbReference>
<evidence type="ECO:0000256" key="3">
    <source>
        <dbReference type="ARBA" id="ARBA00011352"/>
    </source>
</evidence>
<evidence type="ECO:0000256" key="5">
    <source>
        <dbReference type="ARBA" id="ARBA00022705"/>
    </source>
</evidence>
<dbReference type="OMA" id="HNSYKDT"/>
<comment type="subcellular location">
    <subcellularLocation>
        <location evidence="1 7">Nucleus</location>
    </subcellularLocation>
</comment>
<feature type="domain" description="DNA replication complex GINS protein PSF3 N-terminal" evidence="9">
    <location>
        <begin position="5"/>
        <end position="57"/>
    </location>
</feature>
<dbReference type="SUPFAM" id="SSF160059">
    <property type="entry name" value="PriA/YqbF domain"/>
    <property type="match status" value="1"/>
</dbReference>
<evidence type="ECO:0000259" key="8">
    <source>
        <dbReference type="Pfam" id="PF05916"/>
    </source>
</evidence>
<dbReference type="KEGG" id="tpf:TPHA_0A00270"/>
<organism evidence="10 11">
    <name type="scientific">Tetrapisispora phaffii (strain ATCC 24235 / CBS 4417 / NBRC 1672 / NRRL Y-8282 / UCD 70-5)</name>
    <name type="common">Yeast</name>
    <name type="synonym">Fabospora phaffii</name>
    <dbReference type="NCBI Taxonomy" id="1071381"/>
    <lineage>
        <taxon>Eukaryota</taxon>
        <taxon>Fungi</taxon>
        <taxon>Dikarya</taxon>
        <taxon>Ascomycota</taxon>
        <taxon>Saccharomycotina</taxon>
        <taxon>Saccharomycetes</taxon>
        <taxon>Saccharomycetales</taxon>
        <taxon>Saccharomycetaceae</taxon>
        <taxon>Tetrapisispora</taxon>
    </lineage>
</organism>
<name>G8BMI4_TETPH</name>
<dbReference type="CDD" id="cd11713">
    <property type="entry name" value="GINS_A_psf3"/>
    <property type="match status" value="1"/>
</dbReference>
<keyword evidence="11" id="KW-1185">Reference proteome</keyword>
<evidence type="ECO:0000256" key="7">
    <source>
        <dbReference type="RuleBase" id="RU367161"/>
    </source>
</evidence>
<dbReference type="RefSeq" id="XP_003683546.1">
    <property type="nucleotide sequence ID" value="XM_003683498.1"/>
</dbReference>
<comment type="subunit">
    <text evidence="3">Component of the GINS complex which is a heterotetramer of SLD5, PSF1, PSF2 and PSF3.</text>
</comment>
<feature type="domain" description="GINS subunit" evidence="8">
    <location>
        <begin position="101"/>
        <end position="232"/>
    </location>
</feature>
<dbReference type="InterPro" id="IPR036224">
    <property type="entry name" value="GINS_bundle-like_dom_sf"/>
</dbReference>
<dbReference type="InterPro" id="IPR055221">
    <property type="entry name" value="PSF3_N"/>
</dbReference>
<dbReference type="GO" id="GO:0071162">
    <property type="term" value="C:CMG complex"/>
    <property type="evidence" value="ECO:0007669"/>
    <property type="project" value="EnsemblFungi"/>
</dbReference>
<proteinExistence type="inferred from homology"/>
<evidence type="ECO:0000256" key="4">
    <source>
        <dbReference type="ARBA" id="ARBA00015140"/>
    </source>
</evidence>
<protein>
    <recommendedName>
        <fullName evidence="4 7">DNA replication complex GINS protein PSF3</fullName>
    </recommendedName>
</protein>
<evidence type="ECO:0000256" key="2">
    <source>
        <dbReference type="ARBA" id="ARBA00006343"/>
    </source>
</evidence>
<dbReference type="CDD" id="cd21693">
    <property type="entry name" value="GINS_B_Psf3"/>
    <property type="match status" value="1"/>
</dbReference>
<gene>
    <name evidence="10" type="primary">TPHA0A00270</name>
    <name evidence="10" type="ordered locus">TPHA_0A00270</name>
</gene>
<comment type="function">
    <text evidence="7">The GINS complex plays an essential role in the initiation of DNA replication.</text>
</comment>
<dbReference type="GO" id="GO:0043596">
    <property type="term" value="C:nuclear replication fork"/>
    <property type="evidence" value="ECO:0007669"/>
    <property type="project" value="EnsemblFungi"/>
</dbReference>
<dbReference type="Pfam" id="PF22466">
    <property type="entry name" value="PSF3_N"/>
    <property type="match status" value="1"/>
</dbReference>
<dbReference type="InterPro" id="IPR021151">
    <property type="entry name" value="GINS_A"/>
</dbReference>
<keyword evidence="5 7" id="KW-0235">DNA replication</keyword>
<comment type="similarity">
    <text evidence="2 7">Belongs to the GINS3/PSF3 family.</text>
</comment>
<dbReference type="GO" id="GO:0000727">
    <property type="term" value="P:double-strand break repair via break-induced replication"/>
    <property type="evidence" value="ECO:0007669"/>
    <property type="project" value="EnsemblFungi"/>
</dbReference>
<accession>G8BMI4</accession>
<dbReference type="GO" id="GO:1902975">
    <property type="term" value="P:mitotic DNA replication initiation"/>
    <property type="evidence" value="ECO:0007669"/>
    <property type="project" value="TreeGrafter"/>
</dbReference>
<dbReference type="Pfam" id="PF05916">
    <property type="entry name" value="Sld5"/>
    <property type="match status" value="1"/>
</dbReference>
<dbReference type="GO" id="GO:0000811">
    <property type="term" value="C:GINS complex"/>
    <property type="evidence" value="ECO:0007669"/>
    <property type="project" value="UniProtKB-UniRule"/>
</dbReference>
<dbReference type="Gene3D" id="1.20.58.2050">
    <property type="match status" value="1"/>
</dbReference>
<dbReference type="Proteomes" id="UP000005666">
    <property type="component" value="Chromosome 1"/>
</dbReference>
<dbReference type="EMBL" id="HE612856">
    <property type="protein sequence ID" value="CCE61112.1"/>
    <property type="molecule type" value="Genomic_DNA"/>
</dbReference>
<evidence type="ECO:0000256" key="1">
    <source>
        <dbReference type="ARBA" id="ARBA00004123"/>
    </source>
</evidence>
<dbReference type="AlphaFoldDB" id="G8BMI4"/>
<dbReference type="HOGENOM" id="CLU_081646_0_1_1"/>